<dbReference type="EMBL" id="OU503054">
    <property type="protein sequence ID" value="CAI9782860.1"/>
    <property type="molecule type" value="Genomic_DNA"/>
</dbReference>
<keyword evidence="1" id="KW-0175">Coiled coil</keyword>
<dbReference type="AlphaFoldDB" id="A0AAD2ECL3"/>
<dbReference type="PANTHER" id="PTHR46959">
    <property type="entry name" value="SULFOQUINOVOSIDASE"/>
    <property type="match status" value="1"/>
</dbReference>
<dbReference type="Proteomes" id="UP000834106">
    <property type="component" value="Chromosome 19"/>
</dbReference>
<protein>
    <submittedName>
        <fullName evidence="2">Uncharacterized protein</fullName>
    </submittedName>
</protein>
<gene>
    <name evidence="2" type="ORF">FPE_LOCUS30290</name>
</gene>
<dbReference type="PANTHER" id="PTHR46959:SF2">
    <property type="entry name" value="SULFOQUINOVOSIDASE"/>
    <property type="match status" value="1"/>
</dbReference>
<sequence>MFMEKATAEKKKAIAKEEKVIAKEEKQIAKKEKIIVKLKAFKRGKQLELKKSKIYDIGKDFQLNWSSKNGGSLCIFHKSQPSISMWSTVPGRSFVSAAESGGSFVIKDRDIHLICNHQTIDNIRTIDPSYIVLHATNQDFTSFSIVMDQESQQKGIQLPALLITGKIFCVKKRKHSIQNSELIEKQPSTYARYWMLFDQKNNNQIGFQLRLAKPKVEYRQKLSPRTYSYRASASKFG</sequence>
<organism evidence="2 3">
    <name type="scientific">Fraxinus pennsylvanica</name>
    <dbReference type="NCBI Taxonomy" id="56036"/>
    <lineage>
        <taxon>Eukaryota</taxon>
        <taxon>Viridiplantae</taxon>
        <taxon>Streptophyta</taxon>
        <taxon>Embryophyta</taxon>
        <taxon>Tracheophyta</taxon>
        <taxon>Spermatophyta</taxon>
        <taxon>Magnoliopsida</taxon>
        <taxon>eudicotyledons</taxon>
        <taxon>Gunneridae</taxon>
        <taxon>Pentapetalae</taxon>
        <taxon>asterids</taxon>
        <taxon>lamiids</taxon>
        <taxon>Lamiales</taxon>
        <taxon>Oleaceae</taxon>
        <taxon>Oleeae</taxon>
        <taxon>Fraxinus</taxon>
    </lineage>
</organism>
<evidence type="ECO:0000313" key="3">
    <source>
        <dbReference type="Proteomes" id="UP000834106"/>
    </source>
</evidence>
<name>A0AAD2ECL3_9LAMI</name>
<evidence type="ECO:0000256" key="1">
    <source>
        <dbReference type="SAM" id="Coils"/>
    </source>
</evidence>
<reference evidence="2" key="1">
    <citation type="submission" date="2023-05" db="EMBL/GenBank/DDBJ databases">
        <authorList>
            <person name="Huff M."/>
        </authorList>
    </citation>
    <scope>NUCLEOTIDE SEQUENCE</scope>
</reference>
<proteinExistence type="predicted"/>
<accession>A0AAD2ECL3</accession>
<feature type="coiled-coil region" evidence="1">
    <location>
        <begin position="5"/>
        <end position="34"/>
    </location>
</feature>
<dbReference type="InterPro" id="IPR052990">
    <property type="entry name" value="Sulfoquinovosidase_GH31"/>
</dbReference>
<evidence type="ECO:0000313" key="2">
    <source>
        <dbReference type="EMBL" id="CAI9782860.1"/>
    </source>
</evidence>
<keyword evidence="3" id="KW-1185">Reference proteome</keyword>